<keyword evidence="2" id="KW-0808">Transferase</keyword>
<accession>A0ABW2AK91</accession>
<dbReference type="RefSeq" id="WP_382403853.1">
    <property type="nucleotide sequence ID" value="NZ_JBHSWH010000001.1"/>
</dbReference>
<dbReference type="SUPFAM" id="SSF55729">
    <property type="entry name" value="Acyl-CoA N-acyltransferases (Nat)"/>
    <property type="match status" value="1"/>
</dbReference>
<dbReference type="InterPro" id="IPR000182">
    <property type="entry name" value="GNAT_dom"/>
</dbReference>
<feature type="domain" description="N-acetyltransferase" evidence="1">
    <location>
        <begin position="6"/>
        <end position="168"/>
    </location>
</feature>
<evidence type="ECO:0000313" key="2">
    <source>
        <dbReference type="EMBL" id="MFC6707185.1"/>
    </source>
</evidence>
<evidence type="ECO:0000259" key="1">
    <source>
        <dbReference type="PROSITE" id="PS51186"/>
    </source>
</evidence>
<sequence>MVSELALIRPASRTDPVALHSIRSDWELWLLERGVEQWGVGEVSIHDIATQISDGEWFVGIGPSGTLIGGMRYLTADHDVWPDAADGARYIHGLMVDRVLAAPGSGALLLSWAEARAIDEKVRTMRLDCVESNQRLRSFYRNQGYREIGRRDFDGPWFSATLFEKTLLAGR</sequence>
<dbReference type="PROSITE" id="PS51186">
    <property type="entry name" value="GNAT"/>
    <property type="match status" value="1"/>
</dbReference>
<dbReference type="EMBL" id="JBHSWH010000001">
    <property type="protein sequence ID" value="MFC6707185.1"/>
    <property type="molecule type" value="Genomic_DNA"/>
</dbReference>
<dbReference type="EC" id="2.3.1.-" evidence="2"/>
<reference evidence="3" key="1">
    <citation type="journal article" date="2019" name="Int. J. Syst. Evol. Microbiol.">
        <title>The Global Catalogue of Microorganisms (GCM) 10K type strain sequencing project: providing services to taxonomists for standard genome sequencing and annotation.</title>
        <authorList>
            <consortium name="The Broad Institute Genomics Platform"/>
            <consortium name="The Broad Institute Genome Sequencing Center for Infectious Disease"/>
            <person name="Wu L."/>
            <person name="Ma J."/>
        </authorList>
    </citation>
    <scope>NUCLEOTIDE SEQUENCE [LARGE SCALE GENOMIC DNA]</scope>
    <source>
        <strain evidence="3">CCUG 58127</strain>
    </source>
</reference>
<name>A0ABW2AK91_9MICO</name>
<dbReference type="Proteomes" id="UP001596298">
    <property type="component" value="Unassembled WGS sequence"/>
</dbReference>
<keyword evidence="3" id="KW-1185">Reference proteome</keyword>
<gene>
    <name evidence="2" type="ORF">ACFQDH_18465</name>
</gene>
<dbReference type="GO" id="GO:0016746">
    <property type="term" value="F:acyltransferase activity"/>
    <property type="evidence" value="ECO:0007669"/>
    <property type="project" value="UniProtKB-KW"/>
</dbReference>
<protein>
    <submittedName>
        <fullName evidence="2">GNAT family N-acetyltransferase</fullName>
        <ecNumber evidence="2">2.3.1.-</ecNumber>
    </submittedName>
</protein>
<keyword evidence="2" id="KW-0012">Acyltransferase</keyword>
<dbReference type="InterPro" id="IPR016181">
    <property type="entry name" value="Acyl_CoA_acyltransferase"/>
</dbReference>
<dbReference type="Gene3D" id="3.40.630.30">
    <property type="match status" value="1"/>
</dbReference>
<organism evidence="2 3">
    <name type="scientific">Flexivirga alba</name>
    <dbReference type="NCBI Taxonomy" id="702742"/>
    <lineage>
        <taxon>Bacteria</taxon>
        <taxon>Bacillati</taxon>
        <taxon>Actinomycetota</taxon>
        <taxon>Actinomycetes</taxon>
        <taxon>Micrococcales</taxon>
        <taxon>Dermacoccaceae</taxon>
        <taxon>Flexivirga</taxon>
    </lineage>
</organism>
<dbReference type="Pfam" id="PF00583">
    <property type="entry name" value="Acetyltransf_1"/>
    <property type="match status" value="1"/>
</dbReference>
<proteinExistence type="predicted"/>
<evidence type="ECO:0000313" key="3">
    <source>
        <dbReference type="Proteomes" id="UP001596298"/>
    </source>
</evidence>
<comment type="caution">
    <text evidence="2">The sequence shown here is derived from an EMBL/GenBank/DDBJ whole genome shotgun (WGS) entry which is preliminary data.</text>
</comment>